<dbReference type="RefSeq" id="WP_074715814.1">
    <property type="nucleotide sequence ID" value="NZ_FNPG01000006.1"/>
</dbReference>
<dbReference type="PANTHER" id="PTHR33507">
    <property type="entry name" value="INNER MEMBRANE PROTEIN YBBJ"/>
    <property type="match status" value="1"/>
</dbReference>
<keyword evidence="7" id="KW-0378">Hydrolase</keyword>
<evidence type="ECO:0000256" key="1">
    <source>
        <dbReference type="ARBA" id="ARBA00004141"/>
    </source>
</evidence>
<dbReference type="GO" id="GO:0008233">
    <property type="term" value="F:peptidase activity"/>
    <property type="evidence" value="ECO:0007669"/>
    <property type="project" value="UniProtKB-KW"/>
</dbReference>
<evidence type="ECO:0000313" key="8">
    <source>
        <dbReference type="Proteomes" id="UP000183918"/>
    </source>
</evidence>
<dbReference type="STRING" id="1122142.SAMN02910414_00456"/>
<sequence>MESLLSIFSNDVIFWLTLMMILIINEILTVGLVTIWFAIGAAVATLAAGLGAPIYVQIILFLAVSIVLLFYTKPFMDKYVVTRKVATNIDSIIGEKIEITQKVESYGKVGVGKLQGKEWSIIAENPKEEFEAGEICQVVKVQGVKLVVKKVDSDV</sequence>
<dbReference type="Proteomes" id="UP000183918">
    <property type="component" value="Unassembled WGS sequence"/>
</dbReference>
<dbReference type="InterPro" id="IPR002810">
    <property type="entry name" value="NfeD-like_C"/>
</dbReference>
<keyword evidence="7" id="KW-0645">Protease</keyword>
<proteinExistence type="predicted"/>
<reference evidence="7 8" key="1">
    <citation type="submission" date="2016-10" db="EMBL/GenBank/DDBJ databases">
        <authorList>
            <person name="de Groot N.N."/>
        </authorList>
    </citation>
    <scope>NUCLEOTIDE SEQUENCE [LARGE SCALE GENOMIC DNA]</scope>
    <source>
        <strain evidence="7 8">DSM 14045</strain>
    </source>
</reference>
<dbReference type="SUPFAM" id="SSF141322">
    <property type="entry name" value="NfeD domain-like"/>
    <property type="match status" value="1"/>
</dbReference>
<feature type="transmembrane region" description="Helical" evidence="5">
    <location>
        <begin position="45"/>
        <end position="71"/>
    </location>
</feature>
<organism evidence="7 8">
    <name type="scientific">Lachnobacterium bovis DSM 14045</name>
    <dbReference type="NCBI Taxonomy" id="1122142"/>
    <lineage>
        <taxon>Bacteria</taxon>
        <taxon>Bacillati</taxon>
        <taxon>Bacillota</taxon>
        <taxon>Clostridia</taxon>
        <taxon>Lachnospirales</taxon>
        <taxon>Lachnospiraceae</taxon>
        <taxon>Lachnobacterium</taxon>
    </lineage>
</organism>
<dbReference type="Gene3D" id="2.40.50.140">
    <property type="entry name" value="Nucleic acid-binding proteins"/>
    <property type="match status" value="1"/>
</dbReference>
<dbReference type="AlphaFoldDB" id="A0A1H3G603"/>
<dbReference type="GO" id="GO:0005886">
    <property type="term" value="C:plasma membrane"/>
    <property type="evidence" value="ECO:0007669"/>
    <property type="project" value="TreeGrafter"/>
</dbReference>
<dbReference type="InterPro" id="IPR052165">
    <property type="entry name" value="Membrane_assoc_protease"/>
</dbReference>
<keyword evidence="3 5" id="KW-1133">Transmembrane helix</keyword>
<evidence type="ECO:0000256" key="3">
    <source>
        <dbReference type="ARBA" id="ARBA00022989"/>
    </source>
</evidence>
<dbReference type="InterPro" id="IPR012340">
    <property type="entry name" value="NA-bd_OB-fold"/>
</dbReference>
<accession>A0A1H3G603</accession>
<evidence type="ECO:0000256" key="4">
    <source>
        <dbReference type="ARBA" id="ARBA00023136"/>
    </source>
</evidence>
<name>A0A1H3G603_9FIRM</name>
<evidence type="ECO:0000256" key="5">
    <source>
        <dbReference type="SAM" id="Phobius"/>
    </source>
</evidence>
<dbReference type="EMBL" id="FNPG01000006">
    <property type="protein sequence ID" value="SDX98706.1"/>
    <property type="molecule type" value="Genomic_DNA"/>
</dbReference>
<protein>
    <submittedName>
        <fullName evidence="7">Membrane protein implicated in regulation of membrane protease activity</fullName>
    </submittedName>
</protein>
<dbReference type="Pfam" id="PF01957">
    <property type="entry name" value="NfeD"/>
    <property type="match status" value="1"/>
</dbReference>
<keyword evidence="2 5" id="KW-0812">Transmembrane</keyword>
<feature type="transmembrane region" description="Helical" evidence="5">
    <location>
        <begin position="12"/>
        <end position="39"/>
    </location>
</feature>
<comment type="subcellular location">
    <subcellularLocation>
        <location evidence="1">Membrane</location>
        <topology evidence="1">Multi-pass membrane protein</topology>
    </subcellularLocation>
</comment>
<gene>
    <name evidence="7" type="ORF">SAMN02910414_00456</name>
</gene>
<evidence type="ECO:0000256" key="2">
    <source>
        <dbReference type="ARBA" id="ARBA00022692"/>
    </source>
</evidence>
<evidence type="ECO:0000259" key="6">
    <source>
        <dbReference type="Pfam" id="PF01957"/>
    </source>
</evidence>
<dbReference type="GO" id="GO:0006508">
    <property type="term" value="P:proteolysis"/>
    <property type="evidence" value="ECO:0007669"/>
    <property type="project" value="UniProtKB-KW"/>
</dbReference>
<dbReference type="PANTHER" id="PTHR33507:SF3">
    <property type="entry name" value="INNER MEMBRANE PROTEIN YBBJ"/>
    <property type="match status" value="1"/>
</dbReference>
<keyword evidence="4 5" id="KW-0472">Membrane</keyword>
<feature type="domain" description="NfeD-like C-terminal" evidence="6">
    <location>
        <begin position="90"/>
        <end position="150"/>
    </location>
</feature>
<evidence type="ECO:0000313" key="7">
    <source>
        <dbReference type="EMBL" id="SDX98706.1"/>
    </source>
</evidence>
<dbReference type="OrthoDB" id="5054at2"/>
<keyword evidence="8" id="KW-1185">Reference proteome</keyword>